<dbReference type="InterPro" id="IPR011600">
    <property type="entry name" value="Pept_C14_caspase"/>
</dbReference>
<dbReference type="PANTHER" id="PTHR22847:SF637">
    <property type="entry name" value="WD REPEAT DOMAIN 5B"/>
    <property type="match status" value="1"/>
</dbReference>
<accession>A0A521F864</accession>
<feature type="repeat" description="WD" evidence="3">
    <location>
        <begin position="808"/>
        <end position="851"/>
    </location>
</feature>
<feature type="repeat" description="WD" evidence="3">
    <location>
        <begin position="984"/>
        <end position="1027"/>
    </location>
</feature>
<reference evidence="6 7" key="1">
    <citation type="submission" date="2017-05" db="EMBL/GenBank/DDBJ databases">
        <authorList>
            <person name="Varghese N."/>
            <person name="Submissions S."/>
        </authorList>
    </citation>
    <scope>NUCLEOTIDE SEQUENCE [LARGE SCALE GENOMIC DNA]</scope>
    <source>
        <strain evidence="6 7">DSM 46834</strain>
    </source>
</reference>
<sequence>MRQPTWDRPGVAAARDEIISLFTSRFGYTHLTGLGLNPTQYQLTEQLRALCRQQVQPEDHLVVYFSGHGEVLDASGEHVLLTSDTDPDDIDNALRTAELARKLLLGTPVQRLLLLLDTCYSGKGGNELAASALEGMQRDWGSGGGLVVVTSALPAEQAEAAAFPALLREAVDSLATAGHAPTALDIGAVVAAMNDSENRPSFQRIGWTGVGLTGHAPEFLPNPRHRAELTDLDLYLQDVTAWDNQSARRDTEYRRRFLLRAMGSPTVGPPTWWFSGRRAALSDIADWLHDHPADRPGLAVTGGPGTGKTAVLGLVATLSDPDYRRAVPLDELDLAISADRFHGVLDVAIYAGALTTDQVLAGLAAAAKVRAGTVAELVDRLADWSGPLVALIDALDEAADPQHLITHLLAPLLNRSKGRVRLLLGTRPHLLPLLGSAVQTVGLDEKEYADWEAIRAYTMRGLLEGAEYSPYLDAHPLLVRDVASAVTAAAMPSFLVARIVSTTLAAEPQVADITDRAWRAGLPRLPGEAMRADLDRRLGANAQRARDLLRPLAYAHGQGLPWENLWAPLASAISGHTYADEDLLWLRRAAGSYVVEATEAGRSAYRLYHEALAEHLRQDTDPATVESAFVDTLRRRVPSRVGGGRDWRRAHPYTLMYLATHAAAAGRIDDLVGDTEYLVHADPDILATAIRTATTPVGRLVRTMYLASVGVHGTADAATRRDILAIDAARCAATDQLTTLVEDSRFPVRWATGAMVHDSLRATLTGHQGSIRTVACTKLNSMSVAVTGGNDGAVRIWNLATGTEHATLAGHQGSVSALACAELDGTPVAVTGGSDGTVRLWGLAAGTESAVLTCHEGPVTAVACAQLDGTLVAVTGGEDGTVRLWDLATGISRPVLPGHKGGVNAVACTELDGTPVAVTGGEDESVRLWDLASGTERAVLTGHKGRVYAVACTLLDGTPVAVTGGEDDSVRLWDLASGTERAVLTGHDDWVNAVACTLLDGTPVAITGGDDDTVRLWDLASGTERAVLTGHDNLVRAVACTLLDGTPVAITGDNSGTVRLWELPTGTEQVALTGHKGGVSAVACTELDGTPVAVTAGDNTVRLWDLTTGTERAVLSHHEGWVSTVACTLLDGTPVAVTAGGDSKVRLWNLATGTERAVLTGHKAPPSAVACTELDGTPVAVTAGDGTVRLWDLATGAERAVLGSHEGWVTAVACAGFDRTAVAVAVSRDGTLWVWDLATGTEQAMLAGHEGGLSAVACAQLDGTPVAVTGSFDGTVRLWDLASATERGVLTGHEGWVTAVVCTELDGTPVAITGSVDRTVRVWDLTAEQLVGVHALPYPATHLSATQSGDIVVSANRELIGFAFCLCSAVADYPSDGWRSGHADGCRLADGRFVSPDAAANGGQDSKHQTGTSWRTGW</sequence>
<dbReference type="Proteomes" id="UP000317484">
    <property type="component" value="Unassembled WGS sequence"/>
</dbReference>
<feature type="repeat" description="WD" evidence="3">
    <location>
        <begin position="1115"/>
        <end position="1158"/>
    </location>
</feature>
<dbReference type="InterPro" id="IPR036322">
    <property type="entry name" value="WD40_repeat_dom_sf"/>
</dbReference>
<evidence type="ECO:0000256" key="1">
    <source>
        <dbReference type="ARBA" id="ARBA00022574"/>
    </source>
</evidence>
<feature type="domain" description="Peptidase C14 caspase" evidence="5">
    <location>
        <begin position="7"/>
        <end position="123"/>
    </location>
</feature>
<feature type="region of interest" description="Disordered" evidence="4">
    <location>
        <begin position="1397"/>
        <end position="1418"/>
    </location>
</feature>
<dbReference type="SUPFAM" id="SSF63829">
    <property type="entry name" value="Calcium-dependent phosphotriesterase"/>
    <property type="match status" value="1"/>
</dbReference>
<feature type="repeat" description="WD" evidence="3">
    <location>
        <begin position="1290"/>
        <end position="1333"/>
    </location>
</feature>
<dbReference type="InterPro" id="IPR019775">
    <property type="entry name" value="WD40_repeat_CS"/>
</dbReference>
<dbReference type="PANTHER" id="PTHR22847">
    <property type="entry name" value="WD40 REPEAT PROTEIN"/>
    <property type="match status" value="1"/>
</dbReference>
<feature type="compositionally biased region" description="Polar residues" evidence="4">
    <location>
        <begin position="1409"/>
        <end position="1418"/>
    </location>
</feature>
<dbReference type="SUPFAM" id="SSF52540">
    <property type="entry name" value="P-loop containing nucleoside triphosphate hydrolases"/>
    <property type="match status" value="1"/>
</dbReference>
<dbReference type="InterPro" id="IPR020472">
    <property type="entry name" value="WD40_PAC1"/>
</dbReference>
<dbReference type="InterPro" id="IPR029030">
    <property type="entry name" value="Caspase-like_dom_sf"/>
</dbReference>
<feature type="repeat" description="WD" evidence="3">
    <location>
        <begin position="1159"/>
        <end position="1201"/>
    </location>
</feature>
<feature type="repeat" description="WD" evidence="3">
    <location>
        <begin position="940"/>
        <end position="983"/>
    </location>
</feature>
<dbReference type="PROSITE" id="PS50082">
    <property type="entry name" value="WD_REPEATS_2"/>
    <property type="match status" value="11"/>
</dbReference>
<feature type="repeat" description="WD" evidence="3">
    <location>
        <begin position="1246"/>
        <end position="1289"/>
    </location>
</feature>
<dbReference type="SMART" id="SM00320">
    <property type="entry name" value="WD40"/>
    <property type="match status" value="13"/>
</dbReference>
<evidence type="ECO:0000256" key="3">
    <source>
        <dbReference type="PROSITE-ProRule" id="PRU00221"/>
    </source>
</evidence>
<dbReference type="SUPFAM" id="SSF52129">
    <property type="entry name" value="Caspase-like"/>
    <property type="match status" value="1"/>
</dbReference>
<dbReference type="EMBL" id="FXTJ01000007">
    <property type="protein sequence ID" value="SMO92348.1"/>
    <property type="molecule type" value="Genomic_DNA"/>
</dbReference>
<dbReference type="SUPFAM" id="SSF50978">
    <property type="entry name" value="WD40 repeat-like"/>
    <property type="match status" value="2"/>
</dbReference>
<dbReference type="PROSITE" id="PS00678">
    <property type="entry name" value="WD_REPEATS_1"/>
    <property type="match status" value="8"/>
</dbReference>
<name>A0A521F864_9ACTN</name>
<feature type="repeat" description="WD" evidence="3">
    <location>
        <begin position="896"/>
        <end position="939"/>
    </location>
</feature>
<keyword evidence="2" id="KW-0677">Repeat</keyword>
<dbReference type="Pfam" id="PF00400">
    <property type="entry name" value="WD40"/>
    <property type="match status" value="13"/>
</dbReference>
<dbReference type="Gene3D" id="2.130.10.10">
    <property type="entry name" value="YVTN repeat-like/Quinoprotein amine dehydrogenase"/>
    <property type="match status" value="4"/>
</dbReference>
<dbReference type="PRINTS" id="PR00320">
    <property type="entry name" value="GPROTEINBRPT"/>
</dbReference>
<keyword evidence="7" id="KW-1185">Reference proteome</keyword>
<feature type="repeat" description="WD" evidence="3">
    <location>
        <begin position="852"/>
        <end position="890"/>
    </location>
</feature>
<keyword evidence="1 3" id="KW-0853">WD repeat</keyword>
<dbReference type="Pfam" id="PF00656">
    <property type="entry name" value="Peptidase_C14"/>
    <property type="match status" value="1"/>
</dbReference>
<dbReference type="GO" id="GO:0006508">
    <property type="term" value="P:proteolysis"/>
    <property type="evidence" value="ECO:0007669"/>
    <property type="project" value="InterPro"/>
</dbReference>
<dbReference type="CDD" id="cd00200">
    <property type="entry name" value="WD40"/>
    <property type="match status" value="2"/>
</dbReference>
<evidence type="ECO:0000259" key="5">
    <source>
        <dbReference type="Pfam" id="PF00656"/>
    </source>
</evidence>
<dbReference type="InterPro" id="IPR001680">
    <property type="entry name" value="WD40_rpt"/>
</dbReference>
<dbReference type="PROSITE" id="PS50294">
    <property type="entry name" value="WD_REPEATS_REGION"/>
    <property type="match status" value="9"/>
</dbReference>
<dbReference type="GO" id="GO:0004197">
    <property type="term" value="F:cysteine-type endopeptidase activity"/>
    <property type="evidence" value="ECO:0007669"/>
    <property type="project" value="InterPro"/>
</dbReference>
<organism evidence="6 7">
    <name type="scientific">Geodermatophilus aquaeductus</name>
    <dbReference type="NCBI Taxonomy" id="1564161"/>
    <lineage>
        <taxon>Bacteria</taxon>
        <taxon>Bacillati</taxon>
        <taxon>Actinomycetota</taxon>
        <taxon>Actinomycetes</taxon>
        <taxon>Geodermatophilales</taxon>
        <taxon>Geodermatophilaceae</taxon>
        <taxon>Geodermatophilus</taxon>
    </lineage>
</organism>
<evidence type="ECO:0000313" key="7">
    <source>
        <dbReference type="Proteomes" id="UP000317484"/>
    </source>
</evidence>
<evidence type="ECO:0000256" key="2">
    <source>
        <dbReference type="ARBA" id="ARBA00022737"/>
    </source>
</evidence>
<evidence type="ECO:0000256" key="4">
    <source>
        <dbReference type="SAM" id="MobiDB-lite"/>
    </source>
</evidence>
<gene>
    <name evidence="6" type="ORF">SAMN06273567_107175</name>
</gene>
<feature type="repeat" description="WD" evidence="3">
    <location>
        <begin position="764"/>
        <end position="807"/>
    </location>
</feature>
<evidence type="ECO:0000313" key="6">
    <source>
        <dbReference type="EMBL" id="SMO92348.1"/>
    </source>
</evidence>
<dbReference type="Gene3D" id="3.40.50.1460">
    <property type="match status" value="1"/>
</dbReference>
<proteinExistence type="predicted"/>
<dbReference type="InterPro" id="IPR015943">
    <property type="entry name" value="WD40/YVTN_repeat-like_dom_sf"/>
</dbReference>
<protein>
    <submittedName>
        <fullName evidence="6">WD40 repeat</fullName>
    </submittedName>
</protein>
<dbReference type="InterPro" id="IPR027417">
    <property type="entry name" value="P-loop_NTPase"/>
</dbReference>
<feature type="repeat" description="WD" evidence="3">
    <location>
        <begin position="1072"/>
        <end position="1114"/>
    </location>
</feature>